<proteinExistence type="predicted"/>
<gene>
    <name evidence="1" type="ORF">CASFOL_033190</name>
</gene>
<evidence type="ECO:0000313" key="2">
    <source>
        <dbReference type="Proteomes" id="UP001632038"/>
    </source>
</evidence>
<keyword evidence="2" id="KW-1185">Reference proteome</keyword>
<dbReference type="Proteomes" id="UP001632038">
    <property type="component" value="Unassembled WGS sequence"/>
</dbReference>
<organism evidence="1 2">
    <name type="scientific">Castilleja foliolosa</name>
    <dbReference type="NCBI Taxonomy" id="1961234"/>
    <lineage>
        <taxon>Eukaryota</taxon>
        <taxon>Viridiplantae</taxon>
        <taxon>Streptophyta</taxon>
        <taxon>Embryophyta</taxon>
        <taxon>Tracheophyta</taxon>
        <taxon>Spermatophyta</taxon>
        <taxon>Magnoliopsida</taxon>
        <taxon>eudicotyledons</taxon>
        <taxon>Gunneridae</taxon>
        <taxon>Pentapetalae</taxon>
        <taxon>asterids</taxon>
        <taxon>lamiids</taxon>
        <taxon>Lamiales</taxon>
        <taxon>Orobanchaceae</taxon>
        <taxon>Pedicularideae</taxon>
        <taxon>Castillejinae</taxon>
        <taxon>Castilleja</taxon>
    </lineage>
</organism>
<comment type="caution">
    <text evidence="1">The sequence shown here is derived from an EMBL/GenBank/DDBJ whole genome shotgun (WGS) entry which is preliminary data.</text>
</comment>
<dbReference type="EMBL" id="JAVIJP010000055">
    <property type="protein sequence ID" value="KAL3622890.1"/>
    <property type="molecule type" value="Genomic_DNA"/>
</dbReference>
<dbReference type="AlphaFoldDB" id="A0ABD3BZE9"/>
<evidence type="ECO:0000313" key="1">
    <source>
        <dbReference type="EMBL" id="KAL3622890.1"/>
    </source>
</evidence>
<protein>
    <submittedName>
        <fullName evidence="1">Uncharacterized protein</fullName>
    </submittedName>
</protein>
<reference evidence="2" key="1">
    <citation type="journal article" date="2024" name="IScience">
        <title>Strigolactones Initiate the Formation of Haustorium-like Structures in Castilleja.</title>
        <authorList>
            <person name="Buerger M."/>
            <person name="Peterson D."/>
            <person name="Chory J."/>
        </authorList>
    </citation>
    <scope>NUCLEOTIDE SEQUENCE [LARGE SCALE GENOMIC DNA]</scope>
</reference>
<accession>A0ABD3BZE9</accession>
<name>A0ABD3BZE9_9LAMI</name>
<sequence>MIEFPTFKLKLNRKSSYAVRVHNFLGFTIRQSRGVPFKDNELF</sequence>